<dbReference type="PANTHER" id="PTHR23028:SF134">
    <property type="entry name" value="PUTATIVE (AFU_ORTHOLOGUE AFUA_4G08520)-RELATED"/>
    <property type="match status" value="1"/>
</dbReference>
<sequence>MLDLDATKEKVHDHGLLPSSLQPASASRKRLLHFLKPSFLGRNGLSDPNHVVRPTDFLDGMRGYAAFAVFFCHFAIPAHPKIHTAWGGGHGNGDDHWIGQLPILRLVMSGQMCVFLFFVISGFSISLKPLKLARRGQYASLFDSLFSATFRRALRLYLPCVAALLITLFLITFGAFNFADSIRTPETWPFPGDPIEGPHIYKKNWKQWRNFIKCLLAWVDPLNRLVLPETMPYGVQLWTIPVELKCSMITWIAILGTAKCTSKVRVWTITGLAVYFHMQQHPEVPLFLAGTVLAELHLIRQEKYPKKPKETTLQKARDFTVFIIGLWLASYPRHGGRKSPFTAVLWVIAKHIVGDKGKLPLYFWTTIAATLLVWIVDRSQFLQDMFTTPVGRYLGKVSFPLYCVHMFLVNWFGYRLILFLWSTFGNDTIFTYEIGVIGGFFLMIPPCLWVGDIFMRAVDTPCVNLTRYIEQRCMAQF</sequence>
<dbReference type="InterPro" id="IPR050879">
    <property type="entry name" value="Acyltransferase_3"/>
</dbReference>
<gene>
    <name evidence="3" type="ORF">BDV96DRAFT_639828</name>
</gene>
<organism evidence="3 4">
    <name type="scientific">Lophiotrema nucula</name>
    <dbReference type="NCBI Taxonomy" id="690887"/>
    <lineage>
        <taxon>Eukaryota</taxon>
        <taxon>Fungi</taxon>
        <taxon>Dikarya</taxon>
        <taxon>Ascomycota</taxon>
        <taxon>Pezizomycotina</taxon>
        <taxon>Dothideomycetes</taxon>
        <taxon>Pleosporomycetidae</taxon>
        <taxon>Pleosporales</taxon>
        <taxon>Lophiotremataceae</taxon>
        <taxon>Lophiotrema</taxon>
    </lineage>
</organism>
<proteinExistence type="predicted"/>
<accession>A0A6A5ZU30</accession>
<feature type="transmembrane region" description="Helical" evidence="1">
    <location>
        <begin position="102"/>
        <end position="125"/>
    </location>
</feature>
<dbReference type="Pfam" id="PF01757">
    <property type="entry name" value="Acyl_transf_3"/>
    <property type="match status" value="1"/>
</dbReference>
<dbReference type="AlphaFoldDB" id="A0A6A5ZU30"/>
<keyword evidence="1" id="KW-1133">Transmembrane helix</keyword>
<evidence type="ECO:0000313" key="4">
    <source>
        <dbReference type="Proteomes" id="UP000799770"/>
    </source>
</evidence>
<evidence type="ECO:0000256" key="1">
    <source>
        <dbReference type="SAM" id="Phobius"/>
    </source>
</evidence>
<keyword evidence="4" id="KW-1185">Reference proteome</keyword>
<feature type="transmembrane region" description="Helical" evidence="1">
    <location>
        <begin position="156"/>
        <end position="176"/>
    </location>
</feature>
<name>A0A6A5ZU30_9PLEO</name>
<dbReference type="InterPro" id="IPR002656">
    <property type="entry name" value="Acyl_transf_3_dom"/>
</dbReference>
<evidence type="ECO:0000313" key="3">
    <source>
        <dbReference type="EMBL" id="KAF2121741.1"/>
    </source>
</evidence>
<protein>
    <submittedName>
        <fullName evidence="3">Acyltransferase 3</fullName>
    </submittedName>
</protein>
<dbReference type="PANTHER" id="PTHR23028">
    <property type="entry name" value="ACETYLTRANSFERASE"/>
    <property type="match status" value="1"/>
</dbReference>
<feature type="transmembrane region" description="Helical" evidence="1">
    <location>
        <begin position="63"/>
        <end position="82"/>
    </location>
</feature>
<feature type="domain" description="Acyltransferase 3" evidence="2">
    <location>
        <begin position="57"/>
        <end position="443"/>
    </location>
</feature>
<dbReference type="Proteomes" id="UP000799770">
    <property type="component" value="Unassembled WGS sequence"/>
</dbReference>
<keyword evidence="3" id="KW-0012">Acyltransferase</keyword>
<feature type="transmembrane region" description="Helical" evidence="1">
    <location>
        <begin position="429"/>
        <end position="450"/>
    </location>
</feature>
<dbReference type="GO" id="GO:0016747">
    <property type="term" value="F:acyltransferase activity, transferring groups other than amino-acyl groups"/>
    <property type="evidence" value="ECO:0007669"/>
    <property type="project" value="InterPro"/>
</dbReference>
<reference evidence="3" key="1">
    <citation type="journal article" date="2020" name="Stud. Mycol.">
        <title>101 Dothideomycetes genomes: a test case for predicting lifestyles and emergence of pathogens.</title>
        <authorList>
            <person name="Haridas S."/>
            <person name="Albert R."/>
            <person name="Binder M."/>
            <person name="Bloem J."/>
            <person name="Labutti K."/>
            <person name="Salamov A."/>
            <person name="Andreopoulos B."/>
            <person name="Baker S."/>
            <person name="Barry K."/>
            <person name="Bills G."/>
            <person name="Bluhm B."/>
            <person name="Cannon C."/>
            <person name="Castanera R."/>
            <person name="Culley D."/>
            <person name="Daum C."/>
            <person name="Ezra D."/>
            <person name="Gonzalez J."/>
            <person name="Henrissat B."/>
            <person name="Kuo A."/>
            <person name="Liang C."/>
            <person name="Lipzen A."/>
            <person name="Lutzoni F."/>
            <person name="Magnuson J."/>
            <person name="Mondo S."/>
            <person name="Nolan M."/>
            <person name="Ohm R."/>
            <person name="Pangilinan J."/>
            <person name="Park H.-J."/>
            <person name="Ramirez L."/>
            <person name="Alfaro M."/>
            <person name="Sun H."/>
            <person name="Tritt A."/>
            <person name="Yoshinaga Y."/>
            <person name="Zwiers L.-H."/>
            <person name="Turgeon B."/>
            <person name="Goodwin S."/>
            <person name="Spatafora J."/>
            <person name="Crous P."/>
            <person name="Grigoriev I."/>
        </authorList>
    </citation>
    <scope>NUCLEOTIDE SEQUENCE</scope>
    <source>
        <strain evidence="3">CBS 627.86</strain>
    </source>
</reference>
<evidence type="ECO:0000259" key="2">
    <source>
        <dbReference type="Pfam" id="PF01757"/>
    </source>
</evidence>
<feature type="transmembrane region" description="Helical" evidence="1">
    <location>
        <begin position="397"/>
        <end position="417"/>
    </location>
</feature>
<feature type="transmembrane region" description="Helical" evidence="1">
    <location>
        <begin position="359"/>
        <end position="376"/>
    </location>
</feature>
<dbReference type="OrthoDB" id="5819582at2759"/>
<keyword evidence="1" id="KW-0472">Membrane</keyword>
<keyword evidence="3" id="KW-0808">Transferase</keyword>
<dbReference type="EMBL" id="ML977311">
    <property type="protein sequence ID" value="KAF2121741.1"/>
    <property type="molecule type" value="Genomic_DNA"/>
</dbReference>
<keyword evidence="1" id="KW-0812">Transmembrane</keyword>